<evidence type="ECO:0000313" key="2">
    <source>
        <dbReference type="Proteomes" id="UP000601435"/>
    </source>
</evidence>
<dbReference type="OrthoDB" id="431751at2759"/>
<evidence type="ECO:0000313" key="1">
    <source>
        <dbReference type="EMBL" id="CAE7240468.1"/>
    </source>
</evidence>
<keyword evidence="2" id="KW-1185">Reference proteome</keyword>
<comment type="caution">
    <text evidence="1">The sequence shown here is derived from an EMBL/GenBank/DDBJ whole genome shotgun (WGS) entry which is preliminary data.</text>
</comment>
<protein>
    <submittedName>
        <fullName evidence="1">Uncharacterized protein</fullName>
    </submittedName>
</protein>
<reference evidence="1" key="1">
    <citation type="submission" date="2021-02" db="EMBL/GenBank/DDBJ databases">
        <authorList>
            <person name="Dougan E. K."/>
            <person name="Rhodes N."/>
            <person name="Thang M."/>
            <person name="Chan C."/>
        </authorList>
    </citation>
    <scope>NUCLEOTIDE SEQUENCE</scope>
</reference>
<dbReference type="Proteomes" id="UP000601435">
    <property type="component" value="Unassembled WGS sequence"/>
</dbReference>
<name>A0A812LEP3_9DINO</name>
<accession>A0A812LEP3</accession>
<gene>
    <name evidence="1" type="ORF">SNEC2469_LOCUS4306</name>
</gene>
<proteinExistence type="predicted"/>
<organism evidence="1 2">
    <name type="scientific">Symbiodinium necroappetens</name>
    <dbReference type="NCBI Taxonomy" id="1628268"/>
    <lineage>
        <taxon>Eukaryota</taxon>
        <taxon>Sar</taxon>
        <taxon>Alveolata</taxon>
        <taxon>Dinophyceae</taxon>
        <taxon>Suessiales</taxon>
        <taxon>Symbiodiniaceae</taxon>
        <taxon>Symbiodinium</taxon>
    </lineage>
</organism>
<dbReference type="EMBL" id="CAJNJA010008792">
    <property type="protein sequence ID" value="CAE7240468.1"/>
    <property type="molecule type" value="Genomic_DNA"/>
</dbReference>
<dbReference type="AlphaFoldDB" id="A0A812LEP3"/>
<sequence>MTTKVYLRAGKTTIASAEAYLLSFPEKPFKLPVHLPSRFSVARPGVDWVPPELAVAKLPPPVQKMPAYSEQEYMKAVFDRDQAVLDPRSCAVVEEVGTEERNANQGWRKHLRANRPIRGIGEIHHDLCFPGGLAPAAMSSEKYLVQDAAGIRFVGAIKLGPQASEAIYLTEDGKKLADGTLSLVAHPAMGMAALDDHLAHLPRCDGREKTSVTWKQEMEVKAFLPVGQELEFECFCPHKQGGPVGTSVQGEIRYEDQVLVTLSAIITSSDRDAPGNVCRTATLAPEQSLQKFQVALIDFTGLSMPMVNGVSCGSLFGSPEAPLQVPDLTEYWGAHRVATCDAPVFWLNFSVPDSTRRYLDVSAGSLHPASSFGSSRLLGLRVDAVVLSEDQPELDISQLEISLPPGMTKGTLLQSAQDVSSCRHTETEMVTEVNQGMCAFYDSFGPWGVWSSVLLDRHVPISAPGLVGVWLRGLQTGDLDADGNSQRIAFRDK</sequence>